<feature type="domain" description="MutL C-terminal dimerisation" evidence="5">
    <location>
        <begin position="389"/>
        <end position="511"/>
    </location>
</feature>
<dbReference type="GO" id="GO:0016887">
    <property type="term" value="F:ATP hydrolysis activity"/>
    <property type="evidence" value="ECO:0007669"/>
    <property type="project" value="InterPro"/>
</dbReference>
<accession>A0A951Q692</accession>
<dbReference type="InterPro" id="IPR042120">
    <property type="entry name" value="MutL_C_dimsub"/>
</dbReference>
<dbReference type="SMART" id="SM01340">
    <property type="entry name" value="DNA_mis_repair"/>
    <property type="match status" value="1"/>
</dbReference>
<evidence type="ECO:0000256" key="2">
    <source>
        <dbReference type="ARBA" id="ARBA00022763"/>
    </source>
</evidence>
<reference evidence="7" key="1">
    <citation type="submission" date="2021-05" db="EMBL/GenBank/DDBJ databases">
        <authorList>
            <person name="Pietrasiak N."/>
            <person name="Ward R."/>
            <person name="Stajich J.E."/>
            <person name="Kurbessoian T."/>
        </authorList>
    </citation>
    <scope>NUCLEOTIDE SEQUENCE</scope>
    <source>
        <strain evidence="7">UHER 2000/2452</strain>
    </source>
</reference>
<dbReference type="PROSITE" id="PS00058">
    <property type="entry name" value="DNA_MISMATCH_REPAIR_1"/>
    <property type="match status" value="1"/>
</dbReference>
<organism evidence="7 8">
    <name type="scientific">Drouetiella hepatica Uher 2000/2452</name>
    <dbReference type="NCBI Taxonomy" id="904376"/>
    <lineage>
        <taxon>Bacteria</taxon>
        <taxon>Bacillati</taxon>
        <taxon>Cyanobacteriota</taxon>
        <taxon>Cyanophyceae</taxon>
        <taxon>Oculatellales</taxon>
        <taxon>Oculatellaceae</taxon>
        <taxon>Drouetiella</taxon>
    </lineage>
</organism>
<dbReference type="PANTHER" id="PTHR10073:SF12">
    <property type="entry name" value="DNA MISMATCH REPAIR PROTEIN MLH1"/>
    <property type="match status" value="1"/>
</dbReference>
<dbReference type="Gene3D" id="3.30.1540.20">
    <property type="entry name" value="MutL, C-terminal domain, dimerisation subdomain"/>
    <property type="match status" value="1"/>
</dbReference>
<dbReference type="FunFam" id="3.30.565.10:FF:000003">
    <property type="entry name" value="DNA mismatch repair endonuclease MutL"/>
    <property type="match status" value="1"/>
</dbReference>
<dbReference type="GO" id="GO:0004519">
    <property type="term" value="F:endonuclease activity"/>
    <property type="evidence" value="ECO:0007669"/>
    <property type="project" value="UniProtKB-KW"/>
</dbReference>
<dbReference type="CDD" id="cd16926">
    <property type="entry name" value="HATPase_MutL-MLH-PMS-like"/>
    <property type="match status" value="1"/>
</dbReference>
<comment type="function">
    <text evidence="4">This protein is involved in the repair of mismatches in DNA. It is required for dam-dependent methyl-directed DNA mismatch repair. May act as a 'molecular matchmaker', a protein that promotes the formation of a stable complex between two or more DNA-binding proteins in an ATP-dependent manner without itself being part of a final effector complex.</text>
</comment>
<reference evidence="7" key="2">
    <citation type="journal article" date="2022" name="Microbiol. Resour. Announc.">
        <title>Metagenome Sequencing to Explore Phylogenomics of Terrestrial Cyanobacteria.</title>
        <authorList>
            <person name="Ward R.D."/>
            <person name="Stajich J.E."/>
            <person name="Johansen J.R."/>
            <person name="Huntemann M."/>
            <person name="Clum A."/>
            <person name="Foster B."/>
            <person name="Foster B."/>
            <person name="Roux S."/>
            <person name="Palaniappan K."/>
            <person name="Varghese N."/>
            <person name="Mukherjee S."/>
            <person name="Reddy T.B.K."/>
            <person name="Daum C."/>
            <person name="Copeland A."/>
            <person name="Chen I.A."/>
            <person name="Ivanova N.N."/>
            <person name="Kyrpides N.C."/>
            <person name="Shapiro N."/>
            <person name="Eloe-Fadrosh E.A."/>
            <person name="Pietrasiak N."/>
        </authorList>
    </citation>
    <scope>NUCLEOTIDE SEQUENCE</scope>
    <source>
        <strain evidence="7">UHER 2000/2452</strain>
    </source>
</reference>
<keyword evidence="7" id="KW-0255">Endonuclease</keyword>
<evidence type="ECO:0000256" key="1">
    <source>
        <dbReference type="ARBA" id="ARBA00006082"/>
    </source>
</evidence>
<dbReference type="Pfam" id="PF01119">
    <property type="entry name" value="DNA_mis_repair"/>
    <property type="match status" value="1"/>
</dbReference>
<dbReference type="InterPro" id="IPR037198">
    <property type="entry name" value="MutL_C_sf"/>
</dbReference>
<dbReference type="SMART" id="SM00853">
    <property type="entry name" value="MutL_C"/>
    <property type="match status" value="1"/>
</dbReference>
<dbReference type="CDD" id="cd00782">
    <property type="entry name" value="MutL_Trans"/>
    <property type="match status" value="1"/>
</dbReference>
<dbReference type="AlphaFoldDB" id="A0A951Q692"/>
<dbReference type="GO" id="GO:0005524">
    <property type="term" value="F:ATP binding"/>
    <property type="evidence" value="ECO:0007669"/>
    <property type="project" value="InterPro"/>
</dbReference>
<dbReference type="InterPro" id="IPR020667">
    <property type="entry name" value="DNA_mismatch_repair_MutL"/>
</dbReference>
<keyword evidence="3 4" id="KW-0234">DNA repair</keyword>
<proteinExistence type="inferred from homology"/>
<dbReference type="Pfam" id="PF08676">
    <property type="entry name" value="MutL_C"/>
    <property type="match status" value="1"/>
</dbReference>
<evidence type="ECO:0000256" key="3">
    <source>
        <dbReference type="ARBA" id="ARBA00023204"/>
    </source>
</evidence>
<dbReference type="GO" id="GO:0030983">
    <property type="term" value="F:mismatched DNA binding"/>
    <property type="evidence" value="ECO:0007669"/>
    <property type="project" value="InterPro"/>
</dbReference>
<dbReference type="EMBL" id="JAHHHD010000001">
    <property type="protein sequence ID" value="MBW4657137.1"/>
    <property type="molecule type" value="Genomic_DNA"/>
</dbReference>
<dbReference type="GO" id="GO:0006298">
    <property type="term" value="P:mismatch repair"/>
    <property type="evidence" value="ECO:0007669"/>
    <property type="project" value="UniProtKB-UniRule"/>
</dbReference>
<keyword evidence="2 4" id="KW-0227">DNA damage</keyword>
<dbReference type="Gene3D" id="3.30.565.10">
    <property type="entry name" value="Histidine kinase-like ATPase, C-terminal domain"/>
    <property type="match status" value="1"/>
</dbReference>
<comment type="similarity">
    <text evidence="1 4">Belongs to the DNA mismatch repair MutL/HexB family.</text>
</comment>
<dbReference type="NCBIfam" id="TIGR00585">
    <property type="entry name" value="mutl"/>
    <property type="match status" value="1"/>
</dbReference>
<evidence type="ECO:0000313" key="8">
    <source>
        <dbReference type="Proteomes" id="UP000757435"/>
    </source>
</evidence>
<dbReference type="InterPro" id="IPR038973">
    <property type="entry name" value="MutL/Mlh/Pms-like"/>
</dbReference>
<name>A0A951Q692_9CYAN</name>
<dbReference type="InterPro" id="IPR014721">
    <property type="entry name" value="Ribsml_uS5_D2-typ_fold_subgr"/>
</dbReference>
<evidence type="ECO:0000256" key="4">
    <source>
        <dbReference type="HAMAP-Rule" id="MF_00149"/>
    </source>
</evidence>
<dbReference type="Proteomes" id="UP000757435">
    <property type="component" value="Unassembled WGS sequence"/>
</dbReference>
<dbReference type="Gene3D" id="3.30.1370.100">
    <property type="entry name" value="MutL, C-terminal domain, regulatory subdomain"/>
    <property type="match status" value="1"/>
</dbReference>
<dbReference type="SUPFAM" id="SSF118116">
    <property type="entry name" value="DNA mismatch repair protein MutL"/>
    <property type="match status" value="1"/>
</dbReference>
<dbReference type="NCBIfam" id="NF000951">
    <property type="entry name" value="PRK00095.2-1"/>
    <property type="match status" value="1"/>
</dbReference>
<dbReference type="InterPro" id="IPR014762">
    <property type="entry name" value="DNA_mismatch_repair_CS"/>
</dbReference>
<dbReference type="InterPro" id="IPR002099">
    <property type="entry name" value="MutL/Mlh/PMS"/>
</dbReference>
<dbReference type="InterPro" id="IPR020568">
    <property type="entry name" value="Ribosomal_Su5_D2-typ_SF"/>
</dbReference>
<protein>
    <recommendedName>
        <fullName evidence="4">DNA mismatch repair protein MutL</fullName>
    </recommendedName>
</protein>
<gene>
    <name evidence="4 7" type="primary">mutL</name>
    <name evidence="7" type="ORF">KME15_00545</name>
</gene>
<dbReference type="InterPro" id="IPR013507">
    <property type="entry name" value="DNA_mismatch_S5_2-like"/>
</dbReference>
<dbReference type="Gene3D" id="3.30.230.10">
    <property type="match status" value="1"/>
</dbReference>
<keyword evidence="7" id="KW-0540">Nuclease</keyword>
<dbReference type="GO" id="GO:0032300">
    <property type="term" value="C:mismatch repair complex"/>
    <property type="evidence" value="ECO:0007669"/>
    <property type="project" value="InterPro"/>
</dbReference>
<dbReference type="PANTHER" id="PTHR10073">
    <property type="entry name" value="DNA MISMATCH REPAIR PROTEIN MLH, PMS, MUTL"/>
    <property type="match status" value="1"/>
</dbReference>
<keyword evidence="7" id="KW-0378">Hydrolase</keyword>
<evidence type="ECO:0000259" key="5">
    <source>
        <dbReference type="SMART" id="SM00853"/>
    </source>
</evidence>
<evidence type="ECO:0000313" key="7">
    <source>
        <dbReference type="EMBL" id="MBW4657137.1"/>
    </source>
</evidence>
<dbReference type="SUPFAM" id="SSF55874">
    <property type="entry name" value="ATPase domain of HSP90 chaperone/DNA topoisomerase II/histidine kinase"/>
    <property type="match status" value="1"/>
</dbReference>
<evidence type="ECO:0000259" key="6">
    <source>
        <dbReference type="SMART" id="SM01340"/>
    </source>
</evidence>
<dbReference type="Pfam" id="PF13589">
    <property type="entry name" value="HATPase_c_3"/>
    <property type="match status" value="1"/>
</dbReference>
<dbReference type="InterPro" id="IPR036890">
    <property type="entry name" value="HATPase_C_sf"/>
</dbReference>
<dbReference type="HAMAP" id="MF_00149">
    <property type="entry name" value="DNA_mis_repair"/>
    <property type="match status" value="1"/>
</dbReference>
<dbReference type="InterPro" id="IPR014790">
    <property type="entry name" value="MutL_C"/>
</dbReference>
<sequence>MDASVLSGIQTLSEEVVHLIAAGEVIDSLAAVVRELAENALDAGATRITISVWAEQWRIRVADNGRGMERHDLEQAALPHSTSKIRNSADLWRVNSLGFRGEALHSLAQLADLEICSRWGTVNEGWRIRYSSQGDPIHIEAVAIAPGSIITVSHLFANWMPRRQGMPPAAQQLRAIQLVVQQLALCHPHVTWQIEQAAIASAAHETRPWFTLLSGTSAQHILPQLLRDVQPSDLQELRHSNSTYLLLGLPDRCHRHRPDWVKVAVNGRVVKIPELEQVIFASLRRTLPRDRHPVCFVHLRLPPSQIDWNRHPAKAEIYLHQLDHWKTQIETAIDAALRLNPGSVSESAYNSRLGQVIRAAEAAGTYGDSSRNAGFDPDAAIAPLIPLKALTQVHQMYILAEHPEGMWLIEQHIAHERVLYEQLRDRWQLVPLEPPVILNQLLPAQIEQLQHLGIPVEPFGDRLWAVRLAPEPLAQRSDCAEALMELSLGGDLDTAVVAIACRTAIRNGTPLSLEEMQTLLDQWQNTRNPRTCPHGRPIYLQIEESSLSRFFRRHWVIGKSHGI</sequence>
<comment type="caution">
    <text evidence="7">The sequence shown here is derived from an EMBL/GenBank/DDBJ whole genome shotgun (WGS) entry which is preliminary data.</text>
</comment>
<dbReference type="GO" id="GO:0140664">
    <property type="term" value="F:ATP-dependent DNA damage sensor activity"/>
    <property type="evidence" value="ECO:0007669"/>
    <property type="project" value="InterPro"/>
</dbReference>
<feature type="domain" description="DNA mismatch repair protein S5" evidence="6">
    <location>
        <begin position="222"/>
        <end position="338"/>
    </location>
</feature>
<dbReference type="InterPro" id="IPR042121">
    <property type="entry name" value="MutL_C_regsub"/>
</dbReference>
<dbReference type="SUPFAM" id="SSF54211">
    <property type="entry name" value="Ribosomal protein S5 domain 2-like"/>
    <property type="match status" value="1"/>
</dbReference>